<feature type="region of interest" description="Disordered" evidence="6">
    <location>
        <begin position="596"/>
        <end position="624"/>
    </location>
</feature>
<evidence type="ECO:0000313" key="9">
    <source>
        <dbReference type="Proteomes" id="UP000027002"/>
    </source>
</evidence>
<evidence type="ECO:0000256" key="2">
    <source>
        <dbReference type="ARBA" id="ARBA00022801"/>
    </source>
</evidence>
<dbReference type="GO" id="GO:0016020">
    <property type="term" value="C:membrane"/>
    <property type="evidence" value="ECO:0007669"/>
    <property type="project" value="TreeGrafter"/>
</dbReference>
<evidence type="ECO:0000256" key="1">
    <source>
        <dbReference type="ARBA" id="ARBA00009283"/>
    </source>
</evidence>
<keyword evidence="2 5" id="KW-0378">Hydrolase</keyword>
<dbReference type="GO" id="GO:0004382">
    <property type="term" value="F:GDP phosphatase activity"/>
    <property type="evidence" value="ECO:0007669"/>
    <property type="project" value="TreeGrafter"/>
</dbReference>
<evidence type="ECO:0000256" key="7">
    <source>
        <dbReference type="SAM" id="Phobius"/>
    </source>
</evidence>
<dbReference type="PANTHER" id="PTHR11782:SF121">
    <property type="entry name" value="NUCLEOSIDE-DIPHOSPHATASE MIG-23"/>
    <property type="match status" value="1"/>
</dbReference>
<sequence>MGKHSQYGVILDAGSSGTRLYVYKWKHPVVARKNASAPALRSLPKLKLKKSKKIHPGLATFAHDAALVGREHLKLLMDVALNEVPRDKIAETPIYLLATAGVRLLPEHTQAFLLQNACSYLQTTKFRLPNCREQVRVITGETEGLYGWIATNYLLGGFDQPKEHAHGKGHHTYGFLDMGGASAQIAFAPNTTEAERHANDLRLIRMRRLDGSPMEYKVFTATWLGFGANRARARYIQSLVESYGDLVDEIPDPCMPKGLRSLIAKSHVAESHKKGQSLIGTGAFDECLKKTYPLLRKDAPCEDHPCLLNGQHVPAIDFEVNHFVGISEYWHATHGVFGKAQTAYDLATFQRKVMEFCNRDWATIEGDMVKRKKSIEQKVEDARNACFKASWLINMLYEGIGIPRLGIEPTNLAGVNTTNEGHDIAKQNFMGPFQPVDTIQGVEVSWTLGKMILYAAGQIMPDKHSLPVGFGSNVAPGIPSDFENAGSAPLSTTFDAVDDDSDSDSITFFTGHALSSILGVIIFAIIVLYFCHKPDRLRRILRAVPWRCRHPKRKSKPWLGLTRKVFGRWTAHYDRILEEGDADEYELDAAFDLVDGSDGGDGHGNGGPKVNVERGDDVNPPSVMDRHGLVLRTESRERLTTNLQMLNAGKRSRAGSPTRSKGPPMTPWQDSLRTT</sequence>
<dbReference type="Gene3D" id="3.30.420.150">
    <property type="entry name" value="Exopolyphosphatase. Domain 2"/>
    <property type="match status" value="1"/>
</dbReference>
<feature type="region of interest" description="Disordered" evidence="6">
    <location>
        <begin position="645"/>
        <end position="675"/>
    </location>
</feature>
<accession>A0A8E5HI74</accession>
<feature type="active site" description="Proton acceptor" evidence="3">
    <location>
        <position position="143"/>
    </location>
</feature>
<dbReference type="GeneID" id="66060914"/>
<dbReference type="GO" id="GO:0045134">
    <property type="term" value="F:UDP phosphatase activity"/>
    <property type="evidence" value="ECO:0007669"/>
    <property type="project" value="TreeGrafter"/>
</dbReference>
<feature type="transmembrane region" description="Helical" evidence="7">
    <location>
        <begin position="513"/>
        <end position="532"/>
    </location>
</feature>
<dbReference type="GO" id="GO:0005524">
    <property type="term" value="F:ATP binding"/>
    <property type="evidence" value="ECO:0007669"/>
    <property type="project" value="UniProtKB-KW"/>
</dbReference>
<keyword evidence="7" id="KW-0812">Transmembrane</keyword>
<keyword evidence="4" id="KW-0067">ATP-binding</keyword>
<dbReference type="GO" id="GO:0006256">
    <property type="term" value="P:UDP catabolic process"/>
    <property type="evidence" value="ECO:0007669"/>
    <property type="project" value="TreeGrafter"/>
</dbReference>
<dbReference type="InterPro" id="IPR000407">
    <property type="entry name" value="GDA1_CD39_NTPase"/>
</dbReference>
<proteinExistence type="inferred from homology"/>
<comment type="similarity">
    <text evidence="1 5">Belongs to the GDA1/CD39 NTPase family.</text>
</comment>
<evidence type="ECO:0000313" key="8">
    <source>
        <dbReference type="EMBL" id="QUC15895.1"/>
    </source>
</evidence>
<evidence type="ECO:0000256" key="5">
    <source>
        <dbReference type="RuleBase" id="RU003833"/>
    </source>
</evidence>
<dbReference type="CDD" id="cd24039">
    <property type="entry name" value="ASKHA_NBD_YND1-like"/>
    <property type="match status" value="1"/>
</dbReference>
<organism evidence="8 9">
    <name type="scientific">Ustilaginoidea virens</name>
    <name type="common">Rice false smut fungus</name>
    <name type="synonym">Villosiclava virens</name>
    <dbReference type="NCBI Taxonomy" id="1159556"/>
    <lineage>
        <taxon>Eukaryota</taxon>
        <taxon>Fungi</taxon>
        <taxon>Dikarya</taxon>
        <taxon>Ascomycota</taxon>
        <taxon>Pezizomycotina</taxon>
        <taxon>Sordariomycetes</taxon>
        <taxon>Hypocreomycetidae</taxon>
        <taxon>Hypocreales</taxon>
        <taxon>Clavicipitaceae</taxon>
        <taxon>Ustilaginoidea</taxon>
    </lineage>
</organism>
<dbReference type="GO" id="GO:0005794">
    <property type="term" value="C:Golgi apparatus"/>
    <property type="evidence" value="ECO:0007669"/>
    <property type="project" value="TreeGrafter"/>
</dbReference>
<dbReference type="OrthoDB" id="6372431at2759"/>
<reference evidence="8" key="1">
    <citation type="submission" date="2020-03" db="EMBL/GenBank/DDBJ databases">
        <title>A mixture of massive structural variations and highly conserved coding sequences in Ustilaginoidea virens genome.</title>
        <authorList>
            <person name="Zhang K."/>
            <person name="Zhao Z."/>
            <person name="Zhang Z."/>
            <person name="Li Y."/>
            <person name="Hsiang T."/>
            <person name="Sun W."/>
        </authorList>
    </citation>
    <scope>NUCLEOTIDE SEQUENCE</scope>
    <source>
        <strain evidence="8">UV-8b</strain>
    </source>
</reference>
<evidence type="ECO:0000256" key="4">
    <source>
        <dbReference type="PIRSR" id="PIRSR600407-2"/>
    </source>
</evidence>
<dbReference type="GO" id="GO:0046036">
    <property type="term" value="P:CTP metabolic process"/>
    <property type="evidence" value="ECO:0007669"/>
    <property type="project" value="TreeGrafter"/>
</dbReference>
<dbReference type="PROSITE" id="PS01238">
    <property type="entry name" value="GDA1_CD39_NTPASE"/>
    <property type="match status" value="1"/>
</dbReference>
<dbReference type="EMBL" id="CP072753">
    <property type="protein sequence ID" value="QUC15895.1"/>
    <property type="molecule type" value="Genomic_DNA"/>
</dbReference>
<keyword evidence="7" id="KW-0472">Membrane</keyword>
<dbReference type="AlphaFoldDB" id="A0A8E5HI74"/>
<dbReference type="RefSeq" id="XP_042993568.1">
    <property type="nucleotide sequence ID" value="XM_043137634.1"/>
</dbReference>
<gene>
    <name evidence="8" type="ORF">UV8b_00136</name>
</gene>
<keyword evidence="7" id="KW-1133">Transmembrane helix</keyword>
<dbReference type="Pfam" id="PF01150">
    <property type="entry name" value="GDA1_CD39"/>
    <property type="match status" value="1"/>
</dbReference>
<dbReference type="Proteomes" id="UP000027002">
    <property type="component" value="Chromosome 1"/>
</dbReference>
<evidence type="ECO:0000256" key="3">
    <source>
        <dbReference type="PIRSR" id="PIRSR600407-1"/>
    </source>
</evidence>
<evidence type="ECO:0000256" key="6">
    <source>
        <dbReference type="SAM" id="MobiDB-lite"/>
    </source>
</evidence>
<keyword evidence="9" id="KW-1185">Reference proteome</keyword>
<dbReference type="GO" id="GO:0017111">
    <property type="term" value="F:ribonucleoside triphosphate phosphatase activity"/>
    <property type="evidence" value="ECO:0007669"/>
    <property type="project" value="TreeGrafter"/>
</dbReference>
<protein>
    <recommendedName>
        <fullName evidence="10">Golgi apyrase</fullName>
    </recommendedName>
</protein>
<feature type="binding site" evidence="4">
    <location>
        <begin position="180"/>
        <end position="184"/>
    </location>
    <ligand>
        <name>ATP</name>
        <dbReference type="ChEBI" id="CHEBI:30616"/>
    </ligand>
</feature>
<keyword evidence="4" id="KW-0547">Nucleotide-binding</keyword>
<name>A0A8E5HI74_USTVR</name>
<dbReference type="KEGG" id="uvi:66060914"/>
<evidence type="ECO:0008006" key="10">
    <source>
        <dbReference type="Google" id="ProtNLM"/>
    </source>
</evidence>
<dbReference type="Gene3D" id="3.30.420.40">
    <property type="match status" value="1"/>
</dbReference>
<dbReference type="PANTHER" id="PTHR11782">
    <property type="entry name" value="ADENOSINE/GUANOSINE DIPHOSPHATASE"/>
    <property type="match status" value="1"/>
</dbReference>
<feature type="compositionally biased region" description="Gly residues" evidence="6">
    <location>
        <begin position="597"/>
        <end position="607"/>
    </location>
</feature>